<evidence type="ECO:0000313" key="2">
    <source>
        <dbReference type="Proteomes" id="UP000183585"/>
    </source>
</evidence>
<reference evidence="2" key="1">
    <citation type="submission" date="2016-06" db="EMBL/GenBank/DDBJ databases">
        <authorList>
            <person name="Varghese N."/>
            <person name="Submissions Spin"/>
        </authorList>
    </citation>
    <scope>NUCLEOTIDE SEQUENCE [LARGE SCALE GENOMIC DNA]</scope>
    <source>
        <strain evidence="2">DSM 43168</strain>
    </source>
</reference>
<proteinExistence type="predicted"/>
<dbReference type="RefSeq" id="WP_074476947.1">
    <property type="nucleotide sequence ID" value="NZ_FMCT01000012.1"/>
</dbReference>
<name>A0A1C5ACL1_9ACTN</name>
<dbReference type="AlphaFoldDB" id="A0A1C5ACL1"/>
<gene>
    <name evidence="1" type="ORF">GA0070563_112167</name>
</gene>
<dbReference type="Proteomes" id="UP000183585">
    <property type="component" value="Unassembled WGS sequence"/>
</dbReference>
<keyword evidence="2" id="KW-1185">Reference proteome</keyword>
<organism evidence="1 2">
    <name type="scientific">Micromonospora carbonacea</name>
    <dbReference type="NCBI Taxonomy" id="47853"/>
    <lineage>
        <taxon>Bacteria</taxon>
        <taxon>Bacillati</taxon>
        <taxon>Actinomycetota</taxon>
        <taxon>Actinomycetes</taxon>
        <taxon>Micromonosporales</taxon>
        <taxon>Micromonosporaceae</taxon>
        <taxon>Micromonospora</taxon>
    </lineage>
</organism>
<accession>A0A1C5ACL1</accession>
<sequence>MSLHPNAVLPCPSESARRRHAAHGQTCPVCDTAAVPSLAAVLADNQRLTERLADADRVMRTLLRFPVIQHEVLNREHHRLFPTSRLEGAAA</sequence>
<dbReference type="EMBL" id="FMCT01000012">
    <property type="protein sequence ID" value="SCF42977.1"/>
    <property type="molecule type" value="Genomic_DNA"/>
</dbReference>
<evidence type="ECO:0000313" key="1">
    <source>
        <dbReference type="EMBL" id="SCF42977.1"/>
    </source>
</evidence>
<protein>
    <submittedName>
        <fullName evidence="1">Uncharacterized protein</fullName>
    </submittedName>
</protein>